<accession>A0A165CPP3</accession>
<dbReference type="RefSeq" id="XP_040760933.1">
    <property type="nucleotide sequence ID" value="XM_040902232.1"/>
</dbReference>
<dbReference type="AlphaFoldDB" id="A0A165CPP3"/>
<name>A0A165CPP3_9APHY</name>
<dbReference type="EMBL" id="KV427646">
    <property type="protein sequence ID" value="KZT03193.1"/>
    <property type="molecule type" value="Genomic_DNA"/>
</dbReference>
<keyword evidence="2" id="KW-1185">Reference proteome</keyword>
<evidence type="ECO:0000313" key="1">
    <source>
        <dbReference type="EMBL" id="KZT03193.1"/>
    </source>
</evidence>
<dbReference type="InParanoid" id="A0A165CPP3"/>
<protein>
    <submittedName>
        <fullName evidence="1">Uncharacterized protein</fullName>
    </submittedName>
</protein>
<gene>
    <name evidence="1" type="ORF">LAESUDRAFT_377525</name>
</gene>
<reference evidence="1 2" key="1">
    <citation type="journal article" date="2016" name="Mol. Biol. Evol.">
        <title>Comparative Genomics of Early-Diverging Mushroom-Forming Fungi Provides Insights into the Origins of Lignocellulose Decay Capabilities.</title>
        <authorList>
            <person name="Nagy L.G."/>
            <person name="Riley R."/>
            <person name="Tritt A."/>
            <person name="Adam C."/>
            <person name="Daum C."/>
            <person name="Floudas D."/>
            <person name="Sun H."/>
            <person name="Yadav J.S."/>
            <person name="Pangilinan J."/>
            <person name="Larsson K.H."/>
            <person name="Matsuura K."/>
            <person name="Barry K."/>
            <person name="Labutti K."/>
            <person name="Kuo R."/>
            <person name="Ohm R.A."/>
            <person name="Bhattacharya S.S."/>
            <person name="Shirouzu T."/>
            <person name="Yoshinaga Y."/>
            <person name="Martin F.M."/>
            <person name="Grigoriev I.V."/>
            <person name="Hibbett D.S."/>
        </authorList>
    </citation>
    <scope>NUCLEOTIDE SEQUENCE [LARGE SCALE GENOMIC DNA]</scope>
    <source>
        <strain evidence="1 2">93-53</strain>
    </source>
</reference>
<dbReference type="Proteomes" id="UP000076871">
    <property type="component" value="Unassembled WGS sequence"/>
</dbReference>
<proteinExistence type="predicted"/>
<organism evidence="1 2">
    <name type="scientific">Laetiporus sulphureus 93-53</name>
    <dbReference type="NCBI Taxonomy" id="1314785"/>
    <lineage>
        <taxon>Eukaryota</taxon>
        <taxon>Fungi</taxon>
        <taxon>Dikarya</taxon>
        <taxon>Basidiomycota</taxon>
        <taxon>Agaricomycotina</taxon>
        <taxon>Agaricomycetes</taxon>
        <taxon>Polyporales</taxon>
        <taxon>Laetiporus</taxon>
    </lineage>
</organism>
<evidence type="ECO:0000313" key="2">
    <source>
        <dbReference type="Proteomes" id="UP000076871"/>
    </source>
</evidence>
<dbReference type="GeneID" id="63819263"/>
<sequence length="72" mass="7933">MIRYCGLSLSLLPYILTSESASQLRKIRGTLADVHTPDMDSSSVSRLQYVESLSAFIPLSTASSKTLMFSFL</sequence>